<gene>
    <name evidence="1" type="ORF">PC129_g3180</name>
</gene>
<reference evidence="1" key="1">
    <citation type="submission" date="2018-05" db="EMBL/GenBank/DDBJ databases">
        <title>Effector identification in a new, highly contiguous assembly of the strawberry crown rot pathogen Phytophthora cactorum.</title>
        <authorList>
            <person name="Armitage A.D."/>
            <person name="Nellist C.F."/>
            <person name="Bates H."/>
            <person name="Vickerstaff R.J."/>
            <person name="Harrison R.J."/>
        </authorList>
    </citation>
    <scope>NUCLEOTIDE SEQUENCE</scope>
    <source>
        <strain evidence="1">P421</strain>
    </source>
</reference>
<organism evidence="1 2">
    <name type="scientific">Phytophthora cactorum</name>
    <dbReference type="NCBI Taxonomy" id="29920"/>
    <lineage>
        <taxon>Eukaryota</taxon>
        <taxon>Sar</taxon>
        <taxon>Stramenopiles</taxon>
        <taxon>Oomycota</taxon>
        <taxon>Peronosporomycetes</taxon>
        <taxon>Peronosporales</taxon>
        <taxon>Peronosporaceae</taxon>
        <taxon>Phytophthora</taxon>
    </lineage>
</organism>
<proteinExistence type="predicted"/>
<dbReference type="AlphaFoldDB" id="A0A8T1IPL3"/>
<evidence type="ECO:0000313" key="2">
    <source>
        <dbReference type="Proteomes" id="UP000760860"/>
    </source>
</evidence>
<dbReference type="EMBL" id="RCMV01000063">
    <property type="protein sequence ID" value="KAG3226211.1"/>
    <property type="molecule type" value="Genomic_DNA"/>
</dbReference>
<evidence type="ECO:0000313" key="1">
    <source>
        <dbReference type="EMBL" id="KAG3226211.1"/>
    </source>
</evidence>
<comment type="caution">
    <text evidence="1">The sequence shown here is derived from an EMBL/GenBank/DDBJ whole genome shotgun (WGS) entry which is preliminary data.</text>
</comment>
<name>A0A8T1IPL3_9STRA</name>
<protein>
    <submittedName>
        <fullName evidence="1">Uncharacterized protein</fullName>
    </submittedName>
</protein>
<accession>A0A8T1IPL3</accession>
<sequence length="58" mass="6602">MFRLLLDAQRLGVFFEDLVFTGVCMCESSKYEVPSAARKTTFFFIFGVFGSGILRVPR</sequence>
<dbReference type="Proteomes" id="UP000760860">
    <property type="component" value="Unassembled WGS sequence"/>
</dbReference>